<feature type="region of interest" description="Disordered" evidence="1">
    <location>
        <begin position="104"/>
        <end position="143"/>
    </location>
</feature>
<organism evidence="2 3">
    <name type="scientific">Zosterops borbonicus</name>
    <dbReference type="NCBI Taxonomy" id="364589"/>
    <lineage>
        <taxon>Eukaryota</taxon>
        <taxon>Metazoa</taxon>
        <taxon>Chordata</taxon>
        <taxon>Craniata</taxon>
        <taxon>Vertebrata</taxon>
        <taxon>Euteleostomi</taxon>
        <taxon>Archelosauria</taxon>
        <taxon>Archosauria</taxon>
        <taxon>Dinosauria</taxon>
        <taxon>Saurischia</taxon>
        <taxon>Theropoda</taxon>
        <taxon>Coelurosauria</taxon>
        <taxon>Aves</taxon>
        <taxon>Neognathae</taxon>
        <taxon>Neoaves</taxon>
        <taxon>Telluraves</taxon>
        <taxon>Australaves</taxon>
        <taxon>Passeriformes</taxon>
        <taxon>Sylvioidea</taxon>
        <taxon>Zosteropidae</taxon>
        <taxon>Zosterops</taxon>
    </lineage>
</organism>
<protein>
    <submittedName>
        <fullName evidence="2">Uncharacterized protein</fullName>
    </submittedName>
</protein>
<sequence length="236" mass="25764">MVKSTNDVHKVVTLFPPALSRSGTSHAAACDAEAAASLAAFTFKERDGTADDRWVFSCGMGSQDAESPSAGHLTLPPCQVMVRPRDRTRFWDDVCTKAEAVGDHGSARRPLQGKNGSSSSANVRQALPPVPVERVGQDSEDDEVSPARLQAFPVVKDAGRKKHAYLLWQALIDLCDRIGKHGLGSPEMMQMLRLIDTDVLPPYGIRCLARVLFQPVKYDMFESKWTQLAETAAAQN</sequence>
<reference evidence="2" key="1">
    <citation type="submission" date="2019-04" db="EMBL/GenBank/DDBJ databases">
        <title>Genome assembly of Zosterops borbonicus 15179.</title>
        <authorList>
            <person name="Leroy T."/>
            <person name="Anselmetti Y."/>
            <person name="Tilak M.-K."/>
            <person name="Nabholz B."/>
        </authorList>
    </citation>
    <scope>NUCLEOTIDE SEQUENCE</scope>
    <source>
        <strain evidence="2">HGM_15179</strain>
        <tissue evidence="2">Muscle</tissue>
    </source>
</reference>
<accession>A0A8K1FYJ2</accession>
<dbReference type="SUPFAM" id="SSF47943">
    <property type="entry name" value="Retrovirus capsid protein, N-terminal core domain"/>
    <property type="match status" value="1"/>
</dbReference>
<dbReference type="Proteomes" id="UP000796761">
    <property type="component" value="Unassembled WGS sequence"/>
</dbReference>
<dbReference type="Pfam" id="PF00607">
    <property type="entry name" value="Gag_p24"/>
    <property type="match status" value="1"/>
</dbReference>
<gene>
    <name evidence="2" type="ORF">HGM15179_020080</name>
</gene>
<name>A0A8K1FYJ2_9PASS</name>
<dbReference type="InterPro" id="IPR008919">
    <property type="entry name" value="Retrov_capsid_N"/>
</dbReference>
<evidence type="ECO:0000313" key="2">
    <source>
        <dbReference type="EMBL" id="TRZ07026.1"/>
    </source>
</evidence>
<dbReference type="GO" id="GO:0016032">
    <property type="term" value="P:viral process"/>
    <property type="evidence" value="ECO:0007669"/>
    <property type="project" value="InterPro"/>
</dbReference>
<evidence type="ECO:0000313" key="3">
    <source>
        <dbReference type="Proteomes" id="UP000796761"/>
    </source>
</evidence>
<keyword evidence="3" id="KW-1185">Reference proteome</keyword>
<evidence type="ECO:0000256" key="1">
    <source>
        <dbReference type="SAM" id="MobiDB-lite"/>
    </source>
</evidence>
<dbReference type="AlphaFoldDB" id="A0A8K1FYJ2"/>
<feature type="compositionally biased region" description="Polar residues" evidence="1">
    <location>
        <begin position="114"/>
        <end position="123"/>
    </location>
</feature>
<dbReference type="Gene3D" id="1.10.375.10">
    <property type="entry name" value="Human Immunodeficiency Virus Type 1 Capsid Protein"/>
    <property type="match status" value="1"/>
</dbReference>
<comment type="caution">
    <text evidence="2">The sequence shown here is derived from an EMBL/GenBank/DDBJ whole genome shotgun (WGS) entry which is preliminary data.</text>
</comment>
<dbReference type="EMBL" id="SWJQ01002016">
    <property type="protein sequence ID" value="TRZ07026.1"/>
    <property type="molecule type" value="Genomic_DNA"/>
</dbReference>
<dbReference type="OrthoDB" id="10527007at2759"/>
<proteinExistence type="predicted"/>